<accession>A0ABU1QP61</accession>
<dbReference type="InterPro" id="IPR000157">
    <property type="entry name" value="TIR_dom"/>
</dbReference>
<keyword evidence="1" id="KW-0175">Coiled coil</keyword>
<evidence type="ECO:0000313" key="4">
    <source>
        <dbReference type="Proteomes" id="UP001266807"/>
    </source>
</evidence>
<dbReference type="EMBL" id="JAVDUG010000016">
    <property type="protein sequence ID" value="MDR6781353.1"/>
    <property type="molecule type" value="Genomic_DNA"/>
</dbReference>
<evidence type="ECO:0000259" key="2">
    <source>
        <dbReference type="PROSITE" id="PS50104"/>
    </source>
</evidence>
<dbReference type="Proteomes" id="UP001266807">
    <property type="component" value="Unassembled WGS sequence"/>
</dbReference>
<organism evidence="3 4">
    <name type="scientific">Paenibacillus peoriae</name>
    <dbReference type="NCBI Taxonomy" id="59893"/>
    <lineage>
        <taxon>Bacteria</taxon>
        <taxon>Bacillati</taxon>
        <taxon>Bacillota</taxon>
        <taxon>Bacilli</taxon>
        <taxon>Bacillales</taxon>
        <taxon>Paenibacillaceae</taxon>
        <taxon>Paenibacillus</taxon>
    </lineage>
</organism>
<reference evidence="3 4" key="1">
    <citation type="submission" date="2023-07" db="EMBL/GenBank/DDBJ databases">
        <title>Sorghum-associated microbial communities from plants grown in Nebraska, USA.</title>
        <authorList>
            <person name="Schachtman D."/>
        </authorList>
    </citation>
    <scope>NUCLEOTIDE SEQUENCE [LARGE SCALE GENOMIC DNA]</scope>
    <source>
        <strain evidence="3 4">BE143</strain>
    </source>
</reference>
<proteinExistence type="predicted"/>
<name>A0ABU1QP61_9BACL</name>
<feature type="coiled-coil region" evidence="1">
    <location>
        <begin position="104"/>
        <end position="131"/>
    </location>
</feature>
<evidence type="ECO:0000256" key="1">
    <source>
        <dbReference type="SAM" id="Coils"/>
    </source>
</evidence>
<protein>
    <recommendedName>
        <fullName evidence="2">TIR domain-containing protein</fullName>
    </recommendedName>
</protein>
<gene>
    <name evidence="3" type="ORF">J2W98_005665</name>
</gene>
<sequence length="377" mass="44815">MPGIAQRKYVGETMRINKTLSQILRHLSDVLPYNYTAETLLELFQDLYPKEWMELDQRYNHYKKKDAFLLKNGKKIRYKPDPPRDHFLNLPKVNHMLSKGAIAKHQANFDMNSYQQKLENYKAKRQSAIQSRNEKIAKANELIQNVEPLYIDAFIAAYHKRGINIDGKLEIFKELQKYKSRKVIEFFYKLNDSERNNQIRDMAFRHLQSTGSYVKLRKHYKGKKKEYMTERSQFYMTPLDLLNRIESNNVQNKKVYDVFISHSYKDSAIIKEIMKAFNKHSLNVYCDWTSDNDFLKRELVSDYTTVVLQKRLDQSRNLVFVKTKNSIESDWVKFELDYFSSLGKSIFCINLSGEEDMLFTGLDYNAENETVQWIRSD</sequence>
<dbReference type="PROSITE" id="PS50104">
    <property type="entry name" value="TIR"/>
    <property type="match status" value="1"/>
</dbReference>
<comment type="caution">
    <text evidence="3">The sequence shown here is derived from an EMBL/GenBank/DDBJ whole genome shotgun (WGS) entry which is preliminary data.</text>
</comment>
<feature type="domain" description="TIR" evidence="2">
    <location>
        <begin position="254"/>
        <end position="377"/>
    </location>
</feature>
<evidence type="ECO:0000313" key="3">
    <source>
        <dbReference type="EMBL" id="MDR6781353.1"/>
    </source>
</evidence>
<dbReference type="RefSeq" id="WP_081326357.1">
    <property type="nucleotide sequence ID" value="NZ_JAVDUG010000016.1"/>
</dbReference>
<dbReference type="InterPro" id="IPR035897">
    <property type="entry name" value="Toll_tir_struct_dom_sf"/>
</dbReference>
<dbReference type="Pfam" id="PF13676">
    <property type="entry name" value="TIR_2"/>
    <property type="match status" value="1"/>
</dbReference>
<keyword evidence="4" id="KW-1185">Reference proteome</keyword>
<dbReference type="SUPFAM" id="SSF52200">
    <property type="entry name" value="Toll/Interleukin receptor TIR domain"/>
    <property type="match status" value="1"/>
</dbReference>
<dbReference type="Gene3D" id="3.40.50.10140">
    <property type="entry name" value="Toll/interleukin-1 receptor homology (TIR) domain"/>
    <property type="match status" value="1"/>
</dbReference>